<evidence type="ECO:0008006" key="3">
    <source>
        <dbReference type="Google" id="ProtNLM"/>
    </source>
</evidence>
<reference evidence="1 2" key="1">
    <citation type="submission" date="2024-07" db="EMBL/GenBank/DDBJ databases">
        <title>Chromosome-level genome assembly of the water stick insect Ranatra chinensis (Heteroptera: Nepidae).</title>
        <authorList>
            <person name="Liu X."/>
        </authorList>
    </citation>
    <scope>NUCLEOTIDE SEQUENCE [LARGE SCALE GENOMIC DNA]</scope>
    <source>
        <strain evidence="1">Cailab_2021Rc</strain>
        <tissue evidence="1">Muscle</tissue>
    </source>
</reference>
<gene>
    <name evidence="1" type="ORF">AAG570_007795</name>
</gene>
<dbReference type="EMBL" id="JBFDAA010000021">
    <property type="protein sequence ID" value="KAL1114972.1"/>
    <property type="molecule type" value="Genomic_DNA"/>
</dbReference>
<keyword evidence="2" id="KW-1185">Reference proteome</keyword>
<dbReference type="Proteomes" id="UP001558652">
    <property type="component" value="Unassembled WGS sequence"/>
</dbReference>
<evidence type="ECO:0000313" key="2">
    <source>
        <dbReference type="Proteomes" id="UP001558652"/>
    </source>
</evidence>
<dbReference type="AlphaFoldDB" id="A0ABD0XVU5"/>
<name>A0ABD0XVU5_9HEMI</name>
<evidence type="ECO:0000313" key="1">
    <source>
        <dbReference type="EMBL" id="KAL1114972.1"/>
    </source>
</evidence>
<sequence length="250" mass="28004">MARKIRSLANALKAYFGVKRQPRLIRLALFGPRKGCKEMFMLTQENRALSARPAIERAAETHVCRWQVQQCVRPCGSRCGCIVLRSQCPPKPTLRQKVLRGVHIAVVAAVVKLAYDAELWKDRTGAESLDKSIGAKIRGLFPVVRPDLRTDEEKYDMARHQYNMASAWNNCVKRTVRALVALPGLVEGAVYDKPVAPVVEREKTSAVLEDKEERNCTWGPSLYQPGTKRVTFYNPQCIRDASPSASNVAP</sequence>
<comment type="caution">
    <text evidence="1">The sequence shown here is derived from an EMBL/GenBank/DDBJ whole genome shotgun (WGS) entry which is preliminary data.</text>
</comment>
<protein>
    <recommendedName>
        <fullName evidence="3">MICOS complex subunit MIC13</fullName>
    </recommendedName>
</protein>
<organism evidence="1 2">
    <name type="scientific">Ranatra chinensis</name>
    <dbReference type="NCBI Taxonomy" id="642074"/>
    <lineage>
        <taxon>Eukaryota</taxon>
        <taxon>Metazoa</taxon>
        <taxon>Ecdysozoa</taxon>
        <taxon>Arthropoda</taxon>
        <taxon>Hexapoda</taxon>
        <taxon>Insecta</taxon>
        <taxon>Pterygota</taxon>
        <taxon>Neoptera</taxon>
        <taxon>Paraneoptera</taxon>
        <taxon>Hemiptera</taxon>
        <taxon>Heteroptera</taxon>
        <taxon>Panheteroptera</taxon>
        <taxon>Nepomorpha</taxon>
        <taxon>Nepidae</taxon>
        <taxon>Ranatrinae</taxon>
        <taxon>Ranatra</taxon>
    </lineage>
</organism>
<proteinExistence type="predicted"/>
<accession>A0ABD0XVU5</accession>